<dbReference type="EMBL" id="LAZR01005079">
    <property type="protein sequence ID" value="KKN03045.1"/>
    <property type="molecule type" value="Genomic_DNA"/>
</dbReference>
<evidence type="ECO:0000313" key="2">
    <source>
        <dbReference type="EMBL" id="KKN03045.1"/>
    </source>
</evidence>
<reference evidence="2" key="1">
    <citation type="journal article" date="2015" name="Nature">
        <title>Complex archaea that bridge the gap between prokaryotes and eukaryotes.</title>
        <authorList>
            <person name="Spang A."/>
            <person name="Saw J.H."/>
            <person name="Jorgensen S.L."/>
            <person name="Zaremba-Niedzwiedzka K."/>
            <person name="Martijn J."/>
            <person name="Lind A.E."/>
            <person name="van Eijk R."/>
            <person name="Schleper C."/>
            <person name="Guy L."/>
            <person name="Ettema T.J."/>
        </authorList>
    </citation>
    <scope>NUCLEOTIDE SEQUENCE</scope>
</reference>
<organism evidence="2">
    <name type="scientific">marine sediment metagenome</name>
    <dbReference type="NCBI Taxonomy" id="412755"/>
    <lineage>
        <taxon>unclassified sequences</taxon>
        <taxon>metagenomes</taxon>
        <taxon>ecological metagenomes</taxon>
    </lineage>
</organism>
<protein>
    <submittedName>
        <fullName evidence="2">Uncharacterized protein</fullName>
    </submittedName>
</protein>
<name>A0A0F9M6G4_9ZZZZ</name>
<feature type="compositionally biased region" description="Basic and acidic residues" evidence="1">
    <location>
        <begin position="152"/>
        <end position="165"/>
    </location>
</feature>
<comment type="caution">
    <text evidence="2">The sequence shown here is derived from an EMBL/GenBank/DDBJ whole genome shotgun (WGS) entry which is preliminary data.</text>
</comment>
<sequence>MASIEELGLNPEQLEPGQVDYDAPESGSIPPQVPVGTHEFLFNGLEDDPYSIQVVKEKNYLQVTYRVQCFTNDRELRFQRVSTYKSEKMNNSMLAELLRALGIKVGNLEPQTVNAALLGVAGRGTFRAHVDWRAYNKVTGETFSTSPNISKGEQRVPRNGDGGYDEKVNWADGTTTYLGSEINPFRFKLPTVAVGA</sequence>
<feature type="region of interest" description="Disordered" evidence="1">
    <location>
        <begin position="146"/>
        <end position="165"/>
    </location>
</feature>
<feature type="region of interest" description="Disordered" evidence="1">
    <location>
        <begin position="1"/>
        <end position="29"/>
    </location>
</feature>
<accession>A0A0F9M6G4</accession>
<gene>
    <name evidence="2" type="ORF">LCGC14_1111680</name>
</gene>
<evidence type="ECO:0000256" key="1">
    <source>
        <dbReference type="SAM" id="MobiDB-lite"/>
    </source>
</evidence>
<dbReference type="AlphaFoldDB" id="A0A0F9M6G4"/>
<proteinExistence type="predicted"/>